<protein>
    <recommendedName>
        <fullName evidence="1">LSM12 LSM domain-containing protein</fullName>
    </recommendedName>
</protein>
<evidence type="ECO:0000259" key="1">
    <source>
        <dbReference type="Pfam" id="PF21166"/>
    </source>
</evidence>
<dbReference type="AlphaFoldDB" id="A0A830CTG3"/>
<evidence type="ECO:0000313" key="2">
    <source>
        <dbReference type="EMBL" id="GFP99153.1"/>
    </source>
</evidence>
<accession>A0A830CTG3</accession>
<dbReference type="EMBL" id="BMAC01000558">
    <property type="protein sequence ID" value="GFP99153.1"/>
    <property type="molecule type" value="Genomic_DNA"/>
</dbReference>
<dbReference type="InterPro" id="IPR048478">
    <property type="entry name" value="LSM12_LSM"/>
</dbReference>
<keyword evidence="3" id="KW-1185">Reference proteome</keyword>
<reference evidence="2" key="1">
    <citation type="submission" date="2020-07" db="EMBL/GenBank/DDBJ databases">
        <title>Ethylene signaling mediates host invasion by parasitic plants.</title>
        <authorList>
            <person name="Yoshida S."/>
        </authorList>
    </citation>
    <scope>NUCLEOTIDE SEQUENCE</scope>
    <source>
        <strain evidence="2">Okayama</strain>
    </source>
</reference>
<name>A0A830CTG3_9LAMI</name>
<organism evidence="2 3">
    <name type="scientific">Phtheirospermum japonicum</name>
    <dbReference type="NCBI Taxonomy" id="374723"/>
    <lineage>
        <taxon>Eukaryota</taxon>
        <taxon>Viridiplantae</taxon>
        <taxon>Streptophyta</taxon>
        <taxon>Embryophyta</taxon>
        <taxon>Tracheophyta</taxon>
        <taxon>Spermatophyta</taxon>
        <taxon>Magnoliopsida</taxon>
        <taxon>eudicotyledons</taxon>
        <taxon>Gunneridae</taxon>
        <taxon>Pentapetalae</taxon>
        <taxon>asterids</taxon>
        <taxon>lamiids</taxon>
        <taxon>Lamiales</taxon>
        <taxon>Orobanchaceae</taxon>
        <taxon>Orobanchaceae incertae sedis</taxon>
        <taxon>Phtheirospermum</taxon>
    </lineage>
</organism>
<dbReference type="OrthoDB" id="1057137at2759"/>
<feature type="domain" description="LSM12 LSM" evidence="1">
    <location>
        <begin position="8"/>
        <end position="39"/>
    </location>
</feature>
<dbReference type="Proteomes" id="UP000653305">
    <property type="component" value="Unassembled WGS sequence"/>
</dbReference>
<sequence length="56" mass="6248">MDAQAQDKEFAVGCILSIKTTLGEEFQAQVIAFDRPSNIWKITRGGEIWGGAKEEY</sequence>
<gene>
    <name evidence="2" type="ORF">PHJA_002059200</name>
</gene>
<evidence type="ECO:0000313" key="3">
    <source>
        <dbReference type="Proteomes" id="UP000653305"/>
    </source>
</evidence>
<dbReference type="Pfam" id="PF21166">
    <property type="entry name" value="LSM12_LSM"/>
    <property type="match status" value="1"/>
</dbReference>
<comment type="caution">
    <text evidence="2">The sequence shown here is derived from an EMBL/GenBank/DDBJ whole genome shotgun (WGS) entry which is preliminary data.</text>
</comment>
<proteinExistence type="predicted"/>